<dbReference type="EMBL" id="CP022572">
    <property type="protein sequence ID" value="AZU60936.1"/>
    <property type="molecule type" value="Genomic_DNA"/>
</dbReference>
<dbReference type="KEGG" id="nmk:CHR53_06455"/>
<gene>
    <name evidence="1" type="ORF">CHR53_06455</name>
</gene>
<organism evidence="1 2">
    <name type="scientific">Neobacillus mesonae</name>
    <dbReference type="NCBI Taxonomy" id="1193713"/>
    <lineage>
        <taxon>Bacteria</taxon>
        <taxon>Bacillati</taxon>
        <taxon>Bacillota</taxon>
        <taxon>Bacilli</taxon>
        <taxon>Bacillales</taxon>
        <taxon>Bacillaceae</taxon>
        <taxon>Neobacillus</taxon>
    </lineage>
</organism>
<dbReference type="AlphaFoldDB" id="A0A3Q9QS39"/>
<protein>
    <submittedName>
        <fullName evidence="1">Uncharacterized protein</fullName>
    </submittedName>
</protein>
<proteinExistence type="predicted"/>
<dbReference type="RefSeq" id="WP_066393857.1">
    <property type="nucleotide sequence ID" value="NZ_CP022572.1"/>
</dbReference>
<keyword evidence="2" id="KW-1185">Reference proteome</keyword>
<dbReference type="STRING" id="1193713.GCA_001636315_03824"/>
<evidence type="ECO:0000313" key="2">
    <source>
        <dbReference type="Proteomes" id="UP000282892"/>
    </source>
</evidence>
<name>A0A3Q9QS39_9BACI</name>
<dbReference type="OrthoDB" id="2452975at2"/>
<accession>A0A3Q9QS39</accession>
<reference evidence="1 2" key="1">
    <citation type="submission" date="2017-07" db="EMBL/GenBank/DDBJ databases">
        <title>The complete genome sequence of Bacillus mesonae strain H20-5, an efficient strain improving plant abiotic stress resistance.</title>
        <authorList>
            <person name="Kim S.Y."/>
            <person name="Song H."/>
            <person name="Sang M.K."/>
            <person name="Weon H.-Y."/>
            <person name="Song J."/>
        </authorList>
    </citation>
    <scope>NUCLEOTIDE SEQUENCE [LARGE SCALE GENOMIC DNA]</scope>
    <source>
        <strain evidence="1 2">H20-5</strain>
    </source>
</reference>
<dbReference type="Proteomes" id="UP000282892">
    <property type="component" value="Chromosome"/>
</dbReference>
<evidence type="ECO:0000313" key="1">
    <source>
        <dbReference type="EMBL" id="AZU60936.1"/>
    </source>
</evidence>
<sequence>MVRRQILLSLAAIFAVIGAAGYWFYFSPPLSFPNNKQLISEINRLSPEAKVSTIQDSIEVDEKRVVVPFISKDDHYGASYWVWRFHKWQAVYIDTMGQPHVWKIDRKDPSSYYFVWNIHPRHQLKNIKFYYLRNRNYGVTDGKEFYKPGIQMEKNISLEGKTYGMLPLPEDWADSIKSIMKVDAAAQSDLFFQPADPVGMYFAWTPFGKNGKEKFTEEGTVSGNGYTNGTEDIEYIMVVSEEELR</sequence>